<dbReference type="InterPro" id="IPR050889">
    <property type="entry name" value="Dendritic_Spine_Reg/Scaffold"/>
</dbReference>
<evidence type="ECO:0000256" key="2">
    <source>
        <dbReference type="ARBA" id="ARBA00023043"/>
    </source>
</evidence>
<dbReference type="OrthoDB" id="341259at2759"/>
<organism evidence="4 5">
    <name type="scientific">Zopfia rhizophila CBS 207.26</name>
    <dbReference type="NCBI Taxonomy" id="1314779"/>
    <lineage>
        <taxon>Eukaryota</taxon>
        <taxon>Fungi</taxon>
        <taxon>Dikarya</taxon>
        <taxon>Ascomycota</taxon>
        <taxon>Pezizomycotina</taxon>
        <taxon>Dothideomycetes</taxon>
        <taxon>Dothideomycetes incertae sedis</taxon>
        <taxon>Zopfiaceae</taxon>
        <taxon>Zopfia</taxon>
    </lineage>
</organism>
<feature type="repeat" description="ANK" evidence="3">
    <location>
        <begin position="8"/>
        <end position="32"/>
    </location>
</feature>
<dbReference type="EMBL" id="ML994634">
    <property type="protein sequence ID" value="KAF2185269.1"/>
    <property type="molecule type" value="Genomic_DNA"/>
</dbReference>
<name>A0A6A6E3T7_9PEZI</name>
<dbReference type="PROSITE" id="PS50088">
    <property type="entry name" value="ANK_REPEAT"/>
    <property type="match status" value="2"/>
</dbReference>
<protein>
    <submittedName>
        <fullName evidence="4">Uncharacterized protein</fullName>
    </submittedName>
</protein>
<feature type="repeat" description="ANK" evidence="3">
    <location>
        <begin position="42"/>
        <end position="62"/>
    </location>
</feature>
<dbReference type="SUPFAM" id="SSF48403">
    <property type="entry name" value="Ankyrin repeat"/>
    <property type="match status" value="1"/>
</dbReference>
<dbReference type="InterPro" id="IPR002110">
    <property type="entry name" value="Ankyrin_rpt"/>
</dbReference>
<evidence type="ECO:0000256" key="1">
    <source>
        <dbReference type="ARBA" id="ARBA00022737"/>
    </source>
</evidence>
<feature type="non-terminal residue" evidence="4">
    <location>
        <position position="1"/>
    </location>
</feature>
<keyword evidence="2 3" id="KW-0040">ANK repeat</keyword>
<gene>
    <name evidence="4" type="ORF">K469DRAFT_536977</name>
</gene>
<evidence type="ECO:0000313" key="5">
    <source>
        <dbReference type="Proteomes" id="UP000800200"/>
    </source>
</evidence>
<evidence type="ECO:0000256" key="3">
    <source>
        <dbReference type="PROSITE-ProRule" id="PRU00023"/>
    </source>
</evidence>
<dbReference type="Proteomes" id="UP000800200">
    <property type="component" value="Unassembled WGS sequence"/>
</dbReference>
<dbReference type="PANTHER" id="PTHR24166:SF61">
    <property type="entry name" value="ANKYRIN REPEAT DOMAIN-CONTAINING PROTEIN 50-LIKE ISOFORM X1"/>
    <property type="match status" value="1"/>
</dbReference>
<dbReference type="AlphaFoldDB" id="A0A6A6E3T7"/>
<evidence type="ECO:0000313" key="4">
    <source>
        <dbReference type="EMBL" id="KAF2185269.1"/>
    </source>
</evidence>
<dbReference type="InterPro" id="IPR036770">
    <property type="entry name" value="Ankyrin_rpt-contain_sf"/>
</dbReference>
<dbReference type="Gene3D" id="1.25.40.20">
    <property type="entry name" value="Ankyrin repeat-containing domain"/>
    <property type="match status" value="1"/>
</dbReference>
<feature type="non-terminal residue" evidence="4">
    <location>
        <position position="62"/>
    </location>
</feature>
<reference evidence="4" key="1">
    <citation type="journal article" date="2020" name="Stud. Mycol.">
        <title>101 Dothideomycetes genomes: a test case for predicting lifestyles and emergence of pathogens.</title>
        <authorList>
            <person name="Haridas S."/>
            <person name="Albert R."/>
            <person name="Binder M."/>
            <person name="Bloem J."/>
            <person name="Labutti K."/>
            <person name="Salamov A."/>
            <person name="Andreopoulos B."/>
            <person name="Baker S."/>
            <person name="Barry K."/>
            <person name="Bills G."/>
            <person name="Bluhm B."/>
            <person name="Cannon C."/>
            <person name="Castanera R."/>
            <person name="Culley D."/>
            <person name="Daum C."/>
            <person name="Ezra D."/>
            <person name="Gonzalez J."/>
            <person name="Henrissat B."/>
            <person name="Kuo A."/>
            <person name="Liang C."/>
            <person name="Lipzen A."/>
            <person name="Lutzoni F."/>
            <person name="Magnuson J."/>
            <person name="Mondo S."/>
            <person name="Nolan M."/>
            <person name="Ohm R."/>
            <person name="Pangilinan J."/>
            <person name="Park H.-J."/>
            <person name="Ramirez L."/>
            <person name="Alfaro M."/>
            <person name="Sun H."/>
            <person name="Tritt A."/>
            <person name="Yoshinaga Y."/>
            <person name="Zwiers L.-H."/>
            <person name="Turgeon B."/>
            <person name="Goodwin S."/>
            <person name="Spatafora J."/>
            <person name="Crous P."/>
            <person name="Grigoriev I."/>
        </authorList>
    </citation>
    <scope>NUCLEOTIDE SEQUENCE</scope>
    <source>
        <strain evidence="4">CBS 207.26</strain>
    </source>
</reference>
<keyword evidence="1" id="KW-0677">Repeat</keyword>
<dbReference type="Pfam" id="PF12796">
    <property type="entry name" value="Ank_2"/>
    <property type="match status" value="1"/>
</dbReference>
<dbReference type="PANTHER" id="PTHR24166">
    <property type="entry name" value="ROLLING PEBBLES, ISOFORM B"/>
    <property type="match status" value="1"/>
</dbReference>
<proteinExistence type="predicted"/>
<accession>A0A6A6E3T7</accession>
<dbReference type="PROSITE" id="PS50297">
    <property type="entry name" value="ANK_REP_REGION"/>
    <property type="match status" value="2"/>
</dbReference>
<keyword evidence="5" id="KW-1185">Reference proteome</keyword>
<sequence>QADQKDKDGRTALSKAAEGGHEAVVQLLLDTGKVKADSKDKEGWTPLSRAAEGGHEAVVKLL</sequence>